<proteinExistence type="predicted"/>
<dbReference type="AlphaFoldDB" id="A0AAD7RGP4"/>
<dbReference type="PANTHER" id="PTHR32046">
    <property type="entry name" value="G DOMAIN-CONTAINING PROTEIN"/>
    <property type="match status" value="1"/>
</dbReference>
<dbReference type="EMBL" id="JAINUG010000281">
    <property type="protein sequence ID" value="KAJ8383978.1"/>
    <property type="molecule type" value="Genomic_DNA"/>
</dbReference>
<comment type="caution">
    <text evidence="2">The sequence shown here is derived from an EMBL/GenBank/DDBJ whole genome shotgun (WGS) entry which is preliminary data.</text>
</comment>
<dbReference type="InterPro" id="IPR027417">
    <property type="entry name" value="P-loop_NTPase"/>
</dbReference>
<dbReference type="PANTHER" id="PTHR32046:SF11">
    <property type="entry name" value="IMMUNE-ASSOCIATED NUCLEOTIDE-BINDING PROTEIN 10-LIKE"/>
    <property type="match status" value="1"/>
</dbReference>
<protein>
    <recommendedName>
        <fullName evidence="1">Septin-type G domain-containing protein</fullName>
    </recommendedName>
</protein>
<dbReference type="SUPFAM" id="SSF52540">
    <property type="entry name" value="P-loop containing nucleoside triphosphate hydrolases"/>
    <property type="match status" value="2"/>
</dbReference>
<dbReference type="Gene3D" id="3.40.50.300">
    <property type="entry name" value="P-loop containing nucleotide triphosphate hydrolases"/>
    <property type="match status" value="1"/>
</dbReference>
<evidence type="ECO:0000313" key="2">
    <source>
        <dbReference type="EMBL" id="KAJ8383978.1"/>
    </source>
</evidence>
<dbReference type="Pfam" id="PF00735">
    <property type="entry name" value="Septin"/>
    <property type="match status" value="1"/>
</dbReference>
<dbReference type="InterPro" id="IPR030379">
    <property type="entry name" value="G_SEPTIN_dom"/>
</dbReference>
<evidence type="ECO:0000313" key="3">
    <source>
        <dbReference type="Proteomes" id="UP001221898"/>
    </source>
</evidence>
<organism evidence="2 3">
    <name type="scientific">Aldrovandia affinis</name>
    <dbReference type="NCBI Taxonomy" id="143900"/>
    <lineage>
        <taxon>Eukaryota</taxon>
        <taxon>Metazoa</taxon>
        <taxon>Chordata</taxon>
        <taxon>Craniata</taxon>
        <taxon>Vertebrata</taxon>
        <taxon>Euteleostomi</taxon>
        <taxon>Actinopterygii</taxon>
        <taxon>Neopterygii</taxon>
        <taxon>Teleostei</taxon>
        <taxon>Notacanthiformes</taxon>
        <taxon>Halosauridae</taxon>
        <taxon>Aldrovandia</taxon>
    </lineage>
</organism>
<evidence type="ECO:0000259" key="1">
    <source>
        <dbReference type="Pfam" id="PF00735"/>
    </source>
</evidence>
<dbReference type="InterPro" id="IPR025662">
    <property type="entry name" value="Sigma_54_int_dom_ATP-bd_1"/>
</dbReference>
<keyword evidence="3" id="KW-1185">Reference proteome</keyword>
<dbReference type="GO" id="GO:0005525">
    <property type="term" value="F:GTP binding"/>
    <property type="evidence" value="ECO:0007669"/>
    <property type="project" value="InterPro"/>
</dbReference>
<sequence>MMNSSEFNYHDGMDLYTEETPTSRFQSLIKQSTRIHQGPPHRRLLNTVKEDLDDTGRVRRWTFGAKNQSETRTIMMMGETGTGKSTLINVMVNYILGVECEDNIRFEIIEEEERSQTESQTTAVTVYEIYGQEGVPVQFSLRLIDTPGYGDTAGGESDKAIAENLRKLFQIEKGVHEIDAVCFVVKASQNRLTASQSYIFDAILSLFGKDMKNNIMALITFSDGQKPAALEAIDKAGIPCARNKKKNLFTSNSIM</sequence>
<feature type="domain" description="Septin-type G" evidence="1">
    <location>
        <begin position="73"/>
        <end position="155"/>
    </location>
</feature>
<name>A0AAD7RGP4_9TELE</name>
<accession>A0AAD7RGP4</accession>
<gene>
    <name evidence="2" type="ORF">AAFF_G00212220</name>
</gene>
<dbReference type="PROSITE" id="PS00675">
    <property type="entry name" value="SIGMA54_INTERACT_1"/>
    <property type="match status" value="1"/>
</dbReference>
<reference evidence="2" key="1">
    <citation type="journal article" date="2023" name="Science">
        <title>Genome structures resolve the early diversification of teleost fishes.</title>
        <authorList>
            <person name="Parey E."/>
            <person name="Louis A."/>
            <person name="Montfort J."/>
            <person name="Bouchez O."/>
            <person name="Roques C."/>
            <person name="Iampietro C."/>
            <person name="Lluch J."/>
            <person name="Castinel A."/>
            <person name="Donnadieu C."/>
            <person name="Desvignes T."/>
            <person name="Floi Bucao C."/>
            <person name="Jouanno E."/>
            <person name="Wen M."/>
            <person name="Mejri S."/>
            <person name="Dirks R."/>
            <person name="Jansen H."/>
            <person name="Henkel C."/>
            <person name="Chen W.J."/>
            <person name="Zahm M."/>
            <person name="Cabau C."/>
            <person name="Klopp C."/>
            <person name="Thompson A.W."/>
            <person name="Robinson-Rechavi M."/>
            <person name="Braasch I."/>
            <person name="Lecointre G."/>
            <person name="Bobe J."/>
            <person name="Postlethwait J.H."/>
            <person name="Berthelot C."/>
            <person name="Roest Crollius H."/>
            <person name="Guiguen Y."/>
        </authorList>
    </citation>
    <scope>NUCLEOTIDE SEQUENCE</scope>
    <source>
        <strain evidence="2">NC1722</strain>
    </source>
</reference>
<dbReference type="Proteomes" id="UP001221898">
    <property type="component" value="Unassembled WGS sequence"/>
</dbReference>